<evidence type="ECO:0000313" key="2">
    <source>
        <dbReference type="Proteomes" id="UP000308600"/>
    </source>
</evidence>
<evidence type="ECO:0000313" key="1">
    <source>
        <dbReference type="EMBL" id="TFK60411.1"/>
    </source>
</evidence>
<dbReference type="EMBL" id="ML208779">
    <property type="protein sequence ID" value="TFK60411.1"/>
    <property type="molecule type" value="Genomic_DNA"/>
</dbReference>
<reference evidence="1 2" key="1">
    <citation type="journal article" date="2019" name="Nat. Ecol. Evol.">
        <title>Megaphylogeny resolves global patterns of mushroom evolution.</title>
        <authorList>
            <person name="Varga T."/>
            <person name="Krizsan K."/>
            <person name="Foldi C."/>
            <person name="Dima B."/>
            <person name="Sanchez-Garcia M."/>
            <person name="Sanchez-Ramirez S."/>
            <person name="Szollosi G.J."/>
            <person name="Szarkandi J.G."/>
            <person name="Papp V."/>
            <person name="Albert L."/>
            <person name="Andreopoulos W."/>
            <person name="Angelini C."/>
            <person name="Antonin V."/>
            <person name="Barry K.W."/>
            <person name="Bougher N.L."/>
            <person name="Buchanan P."/>
            <person name="Buyck B."/>
            <person name="Bense V."/>
            <person name="Catcheside P."/>
            <person name="Chovatia M."/>
            <person name="Cooper J."/>
            <person name="Damon W."/>
            <person name="Desjardin D."/>
            <person name="Finy P."/>
            <person name="Geml J."/>
            <person name="Haridas S."/>
            <person name="Hughes K."/>
            <person name="Justo A."/>
            <person name="Karasinski D."/>
            <person name="Kautmanova I."/>
            <person name="Kiss B."/>
            <person name="Kocsube S."/>
            <person name="Kotiranta H."/>
            <person name="LaButti K.M."/>
            <person name="Lechner B.E."/>
            <person name="Liimatainen K."/>
            <person name="Lipzen A."/>
            <person name="Lukacs Z."/>
            <person name="Mihaltcheva S."/>
            <person name="Morgado L.N."/>
            <person name="Niskanen T."/>
            <person name="Noordeloos M.E."/>
            <person name="Ohm R.A."/>
            <person name="Ortiz-Santana B."/>
            <person name="Ovrebo C."/>
            <person name="Racz N."/>
            <person name="Riley R."/>
            <person name="Savchenko A."/>
            <person name="Shiryaev A."/>
            <person name="Soop K."/>
            <person name="Spirin V."/>
            <person name="Szebenyi C."/>
            <person name="Tomsovsky M."/>
            <person name="Tulloss R.E."/>
            <person name="Uehling J."/>
            <person name="Grigoriev I.V."/>
            <person name="Vagvolgyi C."/>
            <person name="Papp T."/>
            <person name="Martin F.M."/>
            <person name="Miettinen O."/>
            <person name="Hibbett D.S."/>
            <person name="Nagy L.G."/>
        </authorList>
    </citation>
    <scope>NUCLEOTIDE SEQUENCE [LARGE SCALE GENOMIC DNA]</scope>
    <source>
        <strain evidence="1 2">NL-1719</strain>
    </source>
</reference>
<protein>
    <submittedName>
        <fullName evidence="1">Uncharacterized protein</fullName>
    </submittedName>
</protein>
<accession>A0ACD3A403</accession>
<gene>
    <name evidence="1" type="ORF">BDN72DRAFT_864377</name>
</gene>
<name>A0ACD3A403_9AGAR</name>
<dbReference type="Proteomes" id="UP000308600">
    <property type="component" value="Unassembled WGS sequence"/>
</dbReference>
<proteinExistence type="predicted"/>
<keyword evidence="2" id="KW-1185">Reference proteome</keyword>
<sequence>MTATSEAQIVSQHPYDPHFDERSKLDQEIGKLERHLHMLRVKRNALLPITILPIDILVEIFKLAVTQAEDGSVIPKRIAEISWVCRPWREVALGHPILWTDISHSLSPRWKKAYLERSKPADISIAIDYIFRRPTFLDTFVLESELPRIRHLEVYPGCLSTDELISTIPAPVLQSVKLHGVKIHNALFSGTAPHLTAVHLRGCAGFRFDTIAFPQLMELHLAGINPKPSIQAWLTGLSSLPNLQRLALKDALDSSVLSENALVSLPHVDLPNLQSISAKEYAPRSPS</sequence>
<organism evidence="1 2">
    <name type="scientific">Pluteus cervinus</name>
    <dbReference type="NCBI Taxonomy" id="181527"/>
    <lineage>
        <taxon>Eukaryota</taxon>
        <taxon>Fungi</taxon>
        <taxon>Dikarya</taxon>
        <taxon>Basidiomycota</taxon>
        <taxon>Agaricomycotina</taxon>
        <taxon>Agaricomycetes</taxon>
        <taxon>Agaricomycetidae</taxon>
        <taxon>Agaricales</taxon>
        <taxon>Pluteineae</taxon>
        <taxon>Pluteaceae</taxon>
        <taxon>Pluteus</taxon>
    </lineage>
</organism>